<name>A0A7Y3SVS7_9CLOT</name>
<evidence type="ECO:0000259" key="9">
    <source>
        <dbReference type="Pfam" id="PF05504"/>
    </source>
</evidence>
<keyword evidence="3" id="KW-0309">Germination</keyword>
<dbReference type="Pfam" id="PF05504">
    <property type="entry name" value="Spore_GerAC"/>
    <property type="match status" value="1"/>
</dbReference>
<dbReference type="PANTHER" id="PTHR35789:SF1">
    <property type="entry name" value="SPORE GERMINATION PROTEIN B3"/>
    <property type="match status" value="1"/>
</dbReference>
<accession>A0A7Y3SVS7</accession>
<dbReference type="GO" id="GO:0016020">
    <property type="term" value="C:membrane"/>
    <property type="evidence" value="ECO:0007669"/>
    <property type="project" value="UniProtKB-SubCell"/>
</dbReference>
<dbReference type="AlphaFoldDB" id="A0A7Y3SVS7"/>
<reference evidence="11 12" key="1">
    <citation type="submission" date="2020-05" db="EMBL/GenBank/DDBJ databases">
        <title>Complete genome of Clostridium estertheticum subspecies estertheticum, isolated from Vacuum packed lamb meat from New Zealand imported to Switzerland.</title>
        <authorList>
            <person name="Wambui J."/>
            <person name="Stevens M.J.A."/>
            <person name="Stephan R."/>
        </authorList>
    </citation>
    <scope>NUCLEOTIDE SEQUENCE [LARGE SCALE GENOMIC DNA]</scope>
    <source>
        <strain evidence="11 12">CEST001</strain>
    </source>
</reference>
<feature type="domain" description="Spore germination protein N-terminal" evidence="10">
    <location>
        <begin position="26"/>
        <end position="193"/>
    </location>
</feature>
<dbReference type="NCBIfam" id="TIGR02887">
    <property type="entry name" value="spore_ger_x_C"/>
    <property type="match status" value="1"/>
</dbReference>
<dbReference type="RefSeq" id="WP_171295637.1">
    <property type="nucleotide sequence ID" value="NZ_CP087098.1"/>
</dbReference>
<proteinExistence type="inferred from homology"/>
<feature type="signal peptide" evidence="8">
    <location>
        <begin position="1"/>
        <end position="21"/>
    </location>
</feature>
<dbReference type="PROSITE" id="PS51257">
    <property type="entry name" value="PROKAR_LIPOPROTEIN"/>
    <property type="match status" value="1"/>
</dbReference>
<gene>
    <name evidence="11" type="ORF">HLQ16_02385</name>
</gene>
<evidence type="ECO:0000256" key="4">
    <source>
        <dbReference type="ARBA" id="ARBA00022729"/>
    </source>
</evidence>
<comment type="caution">
    <text evidence="11">The sequence shown here is derived from an EMBL/GenBank/DDBJ whole genome shotgun (WGS) entry which is preliminary data.</text>
</comment>
<feature type="domain" description="Spore germination GerAC-like C-terminal" evidence="9">
    <location>
        <begin position="208"/>
        <end position="367"/>
    </location>
</feature>
<evidence type="ECO:0000259" key="10">
    <source>
        <dbReference type="Pfam" id="PF25198"/>
    </source>
</evidence>
<dbReference type="Pfam" id="PF25198">
    <property type="entry name" value="Spore_GerAC_N"/>
    <property type="match status" value="1"/>
</dbReference>
<dbReference type="InterPro" id="IPR008844">
    <property type="entry name" value="Spore_GerAC-like"/>
</dbReference>
<dbReference type="Gene3D" id="3.30.300.210">
    <property type="entry name" value="Nutrient germinant receptor protein C, domain 3"/>
    <property type="match status" value="1"/>
</dbReference>
<dbReference type="InterPro" id="IPR057336">
    <property type="entry name" value="GerAC_N"/>
</dbReference>
<evidence type="ECO:0000256" key="6">
    <source>
        <dbReference type="ARBA" id="ARBA00023139"/>
    </source>
</evidence>
<dbReference type="PANTHER" id="PTHR35789">
    <property type="entry name" value="SPORE GERMINATION PROTEIN B3"/>
    <property type="match status" value="1"/>
</dbReference>
<protein>
    <submittedName>
        <fullName evidence="11">Ger(X)C family spore germination protein</fullName>
    </submittedName>
</protein>
<evidence type="ECO:0000256" key="2">
    <source>
        <dbReference type="ARBA" id="ARBA00007886"/>
    </source>
</evidence>
<comment type="similarity">
    <text evidence="2">Belongs to the GerABKC lipoprotein family.</text>
</comment>
<evidence type="ECO:0000313" key="11">
    <source>
        <dbReference type="EMBL" id="NNU74779.1"/>
    </source>
</evidence>
<feature type="chain" id="PRO_5039400010" evidence="8">
    <location>
        <begin position="22"/>
        <end position="373"/>
    </location>
</feature>
<dbReference type="Proteomes" id="UP000531659">
    <property type="component" value="Unassembled WGS sequence"/>
</dbReference>
<dbReference type="InterPro" id="IPR046953">
    <property type="entry name" value="Spore_GerAC-like_C"/>
</dbReference>
<keyword evidence="7" id="KW-0449">Lipoprotein</keyword>
<comment type="subcellular location">
    <subcellularLocation>
        <location evidence="1">Membrane</location>
        <topology evidence="1">Lipid-anchor</topology>
    </subcellularLocation>
</comment>
<dbReference type="GO" id="GO:0009847">
    <property type="term" value="P:spore germination"/>
    <property type="evidence" value="ECO:0007669"/>
    <property type="project" value="InterPro"/>
</dbReference>
<evidence type="ECO:0000256" key="1">
    <source>
        <dbReference type="ARBA" id="ARBA00004635"/>
    </source>
</evidence>
<keyword evidence="6" id="KW-0564">Palmitate</keyword>
<evidence type="ECO:0000256" key="3">
    <source>
        <dbReference type="ARBA" id="ARBA00022544"/>
    </source>
</evidence>
<sequence length="373" mass="42573">MSKYKKTLVIICLIISCFNMSACFSYRDINRLLFVTCIIIDVDSNGNPIIYSEAYKGIRGGTPQGTDERILFEGKGKTIFEAVRNMNSTSSYKLNYTQNKAIIFTQNAAESGLENYIDFLDRDQELLIRPYIAIYLGDPEKLIKMNILQEKYIGFFIMHLVENVGSSSRALKLSLNDFYNQRNMGDKTNVVTIIDFPKDALEQRLEINGGAVIKDDKMVSIIKADEGQGFNFLMNAVSSGSLEITNPCDINKFITLEILKSKTKTEINYDGNVIHMKKRIKVNVDFAEAQKKIVFTKENVNKIVEKAEKNIVESCNSLFAKYKTMGIDIFDITEQFYDKYPKIKIPNNIIKKTELKVEVEVQIMNTGDQKNFQ</sequence>
<keyword evidence="4 8" id="KW-0732">Signal</keyword>
<organism evidence="11 12">
    <name type="scientific">Clostridium estertheticum</name>
    <dbReference type="NCBI Taxonomy" id="238834"/>
    <lineage>
        <taxon>Bacteria</taxon>
        <taxon>Bacillati</taxon>
        <taxon>Bacillota</taxon>
        <taxon>Clostridia</taxon>
        <taxon>Eubacteriales</taxon>
        <taxon>Clostridiaceae</taxon>
        <taxon>Clostridium</taxon>
    </lineage>
</organism>
<keyword evidence="5" id="KW-0472">Membrane</keyword>
<evidence type="ECO:0000256" key="5">
    <source>
        <dbReference type="ARBA" id="ARBA00023136"/>
    </source>
</evidence>
<evidence type="ECO:0000256" key="8">
    <source>
        <dbReference type="SAM" id="SignalP"/>
    </source>
</evidence>
<dbReference type="InterPro" id="IPR038501">
    <property type="entry name" value="Spore_GerAC_C_sf"/>
</dbReference>
<evidence type="ECO:0000256" key="7">
    <source>
        <dbReference type="ARBA" id="ARBA00023288"/>
    </source>
</evidence>
<dbReference type="EMBL" id="JABEYB010000002">
    <property type="protein sequence ID" value="NNU74779.1"/>
    <property type="molecule type" value="Genomic_DNA"/>
</dbReference>
<evidence type="ECO:0000313" key="12">
    <source>
        <dbReference type="Proteomes" id="UP000531659"/>
    </source>
</evidence>